<evidence type="ECO:0000256" key="2">
    <source>
        <dbReference type="ARBA" id="ARBA00009183"/>
    </source>
</evidence>
<dbReference type="PRINTS" id="PR00370">
    <property type="entry name" value="FMOXYGENASE"/>
</dbReference>
<accession>A0AAJ6ZTK7</accession>
<dbReference type="GO" id="GO:0004499">
    <property type="term" value="F:N,N-dimethylaniline monooxygenase activity"/>
    <property type="evidence" value="ECO:0007669"/>
    <property type="project" value="InterPro"/>
</dbReference>
<evidence type="ECO:0000256" key="3">
    <source>
        <dbReference type="ARBA" id="ARBA00022630"/>
    </source>
</evidence>
<dbReference type="EC" id="1.-.-.-" evidence="8"/>
<comment type="cofactor">
    <cofactor evidence="1 8">
        <name>FAD</name>
        <dbReference type="ChEBI" id="CHEBI:57692"/>
    </cofactor>
</comment>
<dbReference type="Pfam" id="PF00743">
    <property type="entry name" value="FMO-like"/>
    <property type="match status" value="2"/>
</dbReference>
<comment type="similarity">
    <text evidence="2 8">Belongs to the FMO family.</text>
</comment>
<protein>
    <recommendedName>
        <fullName evidence="8">Flavin-containing monooxygenase</fullName>
        <ecNumber evidence="8">1.-.-.-</ecNumber>
    </recommendedName>
</protein>
<evidence type="ECO:0000313" key="9">
    <source>
        <dbReference type="RefSeq" id="XP_013178989.1"/>
    </source>
</evidence>
<dbReference type="AlphaFoldDB" id="A0AAJ6ZTK7"/>
<evidence type="ECO:0000256" key="5">
    <source>
        <dbReference type="ARBA" id="ARBA00022857"/>
    </source>
</evidence>
<dbReference type="FunFam" id="3.50.50.60:FF:000138">
    <property type="entry name" value="Flavin-containing monooxygenase"/>
    <property type="match status" value="1"/>
</dbReference>
<evidence type="ECO:0000256" key="6">
    <source>
        <dbReference type="ARBA" id="ARBA00023002"/>
    </source>
</evidence>
<organism evidence="9">
    <name type="scientific">Papilio xuthus</name>
    <name type="common">Asian swallowtail butterfly</name>
    <dbReference type="NCBI Taxonomy" id="66420"/>
    <lineage>
        <taxon>Eukaryota</taxon>
        <taxon>Metazoa</taxon>
        <taxon>Ecdysozoa</taxon>
        <taxon>Arthropoda</taxon>
        <taxon>Hexapoda</taxon>
        <taxon>Insecta</taxon>
        <taxon>Pterygota</taxon>
        <taxon>Neoptera</taxon>
        <taxon>Endopterygota</taxon>
        <taxon>Lepidoptera</taxon>
        <taxon>Glossata</taxon>
        <taxon>Ditrysia</taxon>
        <taxon>Papilionoidea</taxon>
        <taxon>Papilionidae</taxon>
        <taxon>Papilioninae</taxon>
        <taxon>Papilio</taxon>
    </lineage>
</organism>
<dbReference type="PANTHER" id="PTHR23023">
    <property type="entry name" value="DIMETHYLANILINE MONOOXYGENASE"/>
    <property type="match status" value="1"/>
</dbReference>
<evidence type="ECO:0000256" key="4">
    <source>
        <dbReference type="ARBA" id="ARBA00022827"/>
    </source>
</evidence>
<gene>
    <name evidence="9" type="primary">LOC106126067</name>
</gene>
<keyword evidence="5" id="KW-0521">NADP</keyword>
<dbReference type="InterPro" id="IPR036188">
    <property type="entry name" value="FAD/NAD-bd_sf"/>
</dbReference>
<dbReference type="Proteomes" id="UP000694872">
    <property type="component" value="Unplaced"/>
</dbReference>
<dbReference type="InterPro" id="IPR000960">
    <property type="entry name" value="Flavin_mOase"/>
</dbReference>
<keyword evidence="6 8" id="KW-0560">Oxidoreductase</keyword>
<keyword evidence="3 8" id="KW-0285">Flavoprotein</keyword>
<dbReference type="KEGG" id="pxu:106126067"/>
<keyword evidence="4 8" id="KW-0274">FAD</keyword>
<dbReference type="GO" id="GO:0050661">
    <property type="term" value="F:NADP binding"/>
    <property type="evidence" value="ECO:0007669"/>
    <property type="project" value="InterPro"/>
</dbReference>
<evidence type="ECO:0000256" key="1">
    <source>
        <dbReference type="ARBA" id="ARBA00001974"/>
    </source>
</evidence>
<dbReference type="RefSeq" id="XP_013178989.1">
    <property type="nucleotide sequence ID" value="XM_013323535.1"/>
</dbReference>
<dbReference type="GO" id="GO:0050660">
    <property type="term" value="F:flavin adenine dinucleotide binding"/>
    <property type="evidence" value="ECO:0007669"/>
    <property type="project" value="InterPro"/>
</dbReference>
<evidence type="ECO:0000256" key="8">
    <source>
        <dbReference type="RuleBase" id="RU361177"/>
    </source>
</evidence>
<dbReference type="Gene3D" id="3.50.50.60">
    <property type="entry name" value="FAD/NAD(P)-binding domain"/>
    <property type="match status" value="2"/>
</dbReference>
<dbReference type="SUPFAM" id="SSF51905">
    <property type="entry name" value="FAD/NAD(P)-binding domain"/>
    <property type="match status" value="2"/>
</dbReference>
<sequence length="445" mass="51589">MAKSNRPRVCIIGAGIAGLTSAKYLKDEGIDFTVLECSYYVGGMWRYESSRTYDEFHSILHTAMISDLRLNLPHPAMELGGYPMPKHMHFFPSADIYHYYILRYAEHFNLMEHIQLLHNVTSVRREGNVWKVIHNKVRNITDHEEEYDFIIIGTGHFSNANVPKFPNEELFKGVILHSKNYRVPSVYENHRVLIVGAGTSAWDIIIGMLEYAKTVVHSHHSKQNIKTKFPDQYIRKPDIKEFKENGVVFVDDSYEEIDDVIYCTGFSYTYPYLDPSCGLTVNKDHVLPLYKCLVNINEPSMVVLGLVRRACHVVTLDAQVRYTTALIKGDFKLPSKEEMMIVWQKEVDNINCNGRPMSDLHLLGDKEDQYYRELCDESGIERVPPVMSKLRNVSNETKLENLFTYRDYIYEMIDDKSFRRTERVKKRERLDGKVAESIVFVADDG</sequence>
<dbReference type="GeneID" id="106126067"/>
<proteinExistence type="inferred from homology"/>
<evidence type="ECO:0000256" key="7">
    <source>
        <dbReference type="ARBA" id="ARBA00023033"/>
    </source>
</evidence>
<dbReference type="InterPro" id="IPR020946">
    <property type="entry name" value="Flavin_mOase-like"/>
</dbReference>
<name>A0AAJ6ZTK7_PAPXU</name>
<keyword evidence="7 8" id="KW-0503">Monooxygenase</keyword>
<reference evidence="9" key="1">
    <citation type="submission" date="2025-08" db="UniProtKB">
        <authorList>
            <consortium name="RefSeq"/>
        </authorList>
    </citation>
    <scope>IDENTIFICATION</scope>
</reference>
<dbReference type="InterPro" id="IPR050346">
    <property type="entry name" value="FMO-like"/>
</dbReference>